<organism evidence="7 8">
    <name type="scientific">Henosepilachna vigintioctopunctata</name>
    <dbReference type="NCBI Taxonomy" id="420089"/>
    <lineage>
        <taxon>Eukaryota</taxon>
        <taxon>Metazoa</taxon>
        <taxon>Ecdysozoa</taxon>
        <taxon>Arthropoda</taxon>
        <taxon>Hexapoda</taxon>
        <taxon>Insecta</taxon>
        <taxon>Pterygota</taxon>
        <taxon>Neoptera</taxon>
        <taxon>Endopterygota</taxon>
        <taxon>Coleoptera</taxon>
        <taxon>Polyphaga</taxon>
        <taxon>Cucujiformia</taxon>
        <taxon>Coccinelloidea</taxon>
        <taxon>Coccinellidae</taxon>
        <taxon>Epilachninae</taxon>
        <taxon>Epilachnini</taxon>
        <taxon>Henosepilachna</taxon>
    </lineage>
</organism>
<feature type="domain" description="Major facilitator superfamily (MFS) profile" evidence="6">
    <location>
        <begin position="1"/>
        <end position="164"/>
    </location>
</feature>
<dbReference type="Proteomes" id="UP001431783">
    <property type="component" value="Unassembled WGS sequence"/>
</dbReference>
<dbReference type="InterPro" id="IPR036259">
    <property type="entry name" value="MFS_trans_sf"/>
</dbReference>
<evidence type="ECO:0000256" key="5">
    <source>
        <dbReference type="SAM" id="Phobius"/>
    </source>
</evidence>
<evidence type="ECO:0000259" key="6">
    <source>
        <dbReference type="PROSITE" id="PS50850"/>
    </source>
</evidence>
<keyword evidence="4 5" id="KW-0472">Membrane</keyword>
<dbReference type="GO" id="GO:0022857">
    <property type="term" value="F:transmembrane transporter activity"/>
    <property type="evidence" value="ECO:0007669"/>
    <property type="project" value="InterPro"/>
</dbReference>
<feature type="transmembrane region" description="Helical" evidence="5">
    <location>
        <begin position="87"/>
        <end position="109"/>
    </location>
</feature>
<dbReference type="InterPro" id="IPR020846">
    <property type="entry name" value="MFS_dom"/>
</dbReference>
<proteinExistence type="predicted"/>
<evidence type="ECO:0000313" key="8">
    <source>
        <dbReference type="Proteomes" id="UP001431783"/>
    </source>
</evidence>
<evidence type="ECO:0000256" key="3">
    <source>
        <dbReference type="ARBA" id="ARBA00022989"/>
    </source>
</evidence>
<evidence type="ECO:0000256" key="1">
    <source>
        <dbReference type="ARBA" id="ARBA00004141"/>
    </source>
</evidence>
<comment type="caution">
    <text evidence="7">The sequence shown here is derived from an EMBL/GenBank/DDBJ whole genome shotgun (WGS) entry which is preliminary data.</text>
</comment>
<evidence type="ECO:0000256" key="4">
    <source>
        <dbReference type="ARBA" id="ARBA00023136"/>
    </source>
</evidence>
<keyword evidence="2 5" id="KW-0812">Transmembrane</keyword>
<gene>
    <name evidence="7" type="ORF">WA026_008097</name>
</gene>
<sequence length="164" mass="17991">MGYGMTLGFPTLLIPILSKQDNGEPFFLKTEGLSWIGSIGMICVPLGAVISGLVTQPLGRKKSMQLINIPFCVAWLFYYFSNKIWHIFIALIINGLAGGLMEAPVLTYVAEICQPHLRGMLGSASTMSVIAGMMIQFILGTFLKWRSVALCCGVMPIVSFNLYF</sequence>
<reference evidence="7 8" key="1">
    <citation type="submission" date="2023-03" db="EMBL/GenBank/DDBJ databases">
        <title>Genome insight into feeding habits of ladybird beetles.</title>
        <authorList>
            <person name="Li H.-S."/>
            <person name="Huang Y.-H."/>
            <person name="Pang H."/>
        </authorList>
    </citation>
    <scope>NUCLEOTIDE SEQUENCE [LARGE SCALE GENOMIC DNA]</scope>
    <source>
        <strain evidence="7">SYSU_2023b</strain>
        <tissue evidence="7">Whole body</tissue>
    </source>
</reference>
<dbReference type="Pfam" id="PF00083">
    <property type="entry name" value="Sugar_tr"/>
    <property type="match status" value="1"/>
</dbReference>
<feature type="transmembrane region" description="Helical" evidence="5">
    <location>
        <begin position="121"/>
        <end position="139"/>
    </location>
</feature>
<dbReference type="InterPro" id="IPR050549">
    <property type="entry name" value="MFS_Trehalose_Transporter"/>
</dbReference>
<dbReference type="SUPFAM" id="SSF103473">
    <property type="entry name" value="MFS general substrate transporter"/>
    <property type="match status" value="1"/>
</dbReference>
<accession>A0AAW1TKR7</accession>
<comment type="subcellular location">
    <subcellularLocation>
        <location evidence="1">Membrane</location>
        <topology evidence="1">Multi-pass membrane protein</topology>
    </subcellularLocation>
</comment>
<feature type="transmembrane region" description="Helical" evidence="5">
    <location>
        <begin position="34"/>
        <end position="54"/>
    </location>
</feature>
<dbReference type="Gene3D" id="1.20.1250.20">
    <property type="entry name" value="MFS general substrate transporter like domains"/>
    <property type="match status" value="1"/>
</dbReference>
<dbReference type="PANTHER" id="PTHR48021:SF39">
    <property type="entry name" value="MAJOR FACILITATOR SUPERFAMILY (MFS) PROFILE DOMAIN-CONTAINING PROTEIN"/>
    <property type="match status" value="1"/>
</dbReference>
<dbReference type="GO" id="GO:0016020">
    <property type="term" value="C:membrane"/>
    <property type="evidence" value="ECO:0007669"/>
    <property type="project" value="UniProtKB-SubCell"/>
</dbReference>
<dbReference type="AlphaFoldDB" id="A0AAW1TKR7"/>
<dbReference type="PROSITE" id="PS00217">
    <property type="entry name" value="SUGAR_TRANSPORT_2"/>
    <property type="match status" value="1"/>
</dbReference>
<name>A0AAW1TKR7_9CUCU</name>
<dbReference type="InterPro" id="IPR005828">
    <property type="entry name" value="MFS_sugar_transport-like"/>
</dbReference>
<dbReference type="PROSITE" id="PS50850">
    <property type="entry name" value="MFS"/>
    <property type="match status" value="1"/>
</dbReference>
<keyword evidence="8" id="KW-1185">Reference proteome</keyword>
<evidence type="ECO:0000313" key="7">
    <source>
        <dbReference type="EMBL" id="KAK9870533.1"/>
    </source>
</evidence>
<dbReference type="EMBL" id="JARQZJ010000003">
    <property type="protein sequence ID" value="KAK9870533.1"/>
    <property type="molecule type" value="Genomic_DNA"/>
</dbReference>
<protein>
    <recommendedName>
        <fullName evidence="6">Major facilitator superfamily (MFS) profile domain-containing protein</fullName>
    </recommendedName>
</protein>
<keyword evidence="3 5" id="KW-1133">Transmembrane helix</keyword>
<dbReference type="PANTHER" id="PTHR48021">
    <property type="match status" value="1"/>
</dbReference>
<evidence type="ECO:0000256" key="2">
    <source>
        <dbReference type="ARBA" id="ARBA00022692"/>
    </source>
</evidence>
<dbReference type="InterPro" id="IPR005829">
    <property type="entry name" value="Sugar_transporter_CS"/>
</dbReference>